<organism evidence="1 2">
    <name type="scientific">Candidatus Scalindua rubra</name>
    <dbReference type="NCBI Taxonomy" id="1872076"/>
    <lineage>
        <taxon>Bacteria</taxon>
        <taxon>Pseudomonadati</taxon>
        <taxon>Planctomycetota</taxon>
        <taxon>Candidatus Brocadiia</taxon>
        <taxon>Candidatus Brocadiales</taxon>
        <taxon>Candidatus Scalinduaceae</taxon>
        <taxon>Candidatus Scalindua</taxon>
    </lineage>
</organism>
<reference evidence="1 2" key="1">
    <citation type="submission" date="2016-07" db="EMBL/GenBank/DDBJ databases">
        <title>Draft genome of Scalindua rubra, obtained from a brine-seawater interface in the Red Sea, sheds light on salt adaptation in anammox bacteria.</title>
        <authorList>
            <person name="Speth D.R."/>
            <person name="Lagkouvardos I."/>
            <person name="Wang Y."/>
            <person name="Qian P.-Y."/>
            <person name="Dutilh B.E."/>
            <person name="Jetten M.S."/>
        </authorList>
    </citation>
    <scope>NUCLEOTIDE SEQUENCE [LARGE SCALE GENOMIC DNA]</scope>
    <source>
        <strain evidence="1">BSI-1</strain>
    </source>
</reference>
<accession>A0A1E3X7G7</accession>
<evidence type="ECO:0000313" key="1">
    <source>
        <dbReference type="EMBL" id="ODS30924.1"/>
    </source>
</evidence>
<sequence length="466" mass="53099">MKRIFNYINIFFIFTFVFSFPYFATAGPFIAYSLNEAERRLKNSVPPTTELMEMGRITHISGIVYDREYKDLIIVGQLNKGEPEISLDEFVVALRAKLIHKKVPLVSIDRSSETEKTGKQVVRFEGGISNTKFGKYLFEADVILKKLGLGILDAERWGVKSYFYMSSKHWKETGTDDSVHSRFWLKPGEGSFVAVREGVGVVTKLHIDVLTEVLSSIENGESVINSINFRDEIGEIFATGLEKKFDEVSKYYTPLKRLDMLFRCVGLAEAVERLYKYVSFKPKMDFWLHEYKVKHVETRNDYPILEKKKLLQDGEKATTMTISGGIELKALILDLKDGNIKAFRDIVIKSRPDGNVLTWRVPLGGWRSFENSKIEVVEDTFIEDTSKGLSLEQKLGTSLFKRFSPVDSSGILMDMHPNKDIGGISIDVEITPDSFINETNDDTLSKAIEKSSPKKDSVSWKFKYSE</sequence>
<dbReference type="Proteomes" id="UP000094056">
    <property type="component" value="Unassembled WGS sequence"/>
</dbReference>
<comment type="caution">
    <text evidence="1">The sequence shown here is derived from an EMBL/GenBank/DDBJ whole genome shotgun (WGS) entry which is preliminary data.</text>
</comment>
<evidence type="ECO:0000313" key="2">
    <source>
        <dbReference type="Proteomes" id="UP000094056"/>
    </source>
</evidence>
<name>A0A1E3X7G7_9BACT</name>
<protein>
    <submittedName>
        <fullName evidence="1">Uncharacterized protein</fullName>
    </submittedName>
</protein>
<dbReference type="EMBL" id="MAYW01000161">
    <property type="protein sequence ID" value="ODS30924.1"/>
    <property type="molecule type" value="Genomic_DNA"/>
</dbReference>
<proteinExistence type="predicted"/>
<gene>
    <name evidence="1" type="ORF">SCARUB_03963</name>
</gene>
<dbReference type="AlphaFoldDB" id="A0A1E3X7G7"/>